<dbReference type="EMBL" id="JAAQQR010000002">
    <property type="protein sequence ID" value="NID04541.1"/>
    <property type="molecule type" value="Genomic_DNA"/>
</dbReference>
<feature type="chain" id="PRO_5045106534" evidence="1">
    <location>
        <begin position="24"/>
        <end position="389"/>
    </location>
</feature>
<dbReference type="Proteomes" id="UP001429601">
    <property type="component" value="Unassembled WGS sequence"/>
</dbReference>
<keyword evidence="3" id="KW-1185">Reference proteome</keyword>
<evidence type="ECO:0000256" key="1">
    <source>
        <dbReference type="SAM" id="SignalP"/>
    </source>
</evidence>
<name>A0ABX0Q1Z0_9GAMM</name>
<sequence length="389" mass="42407">MAQNVWVAAVFVACLAPSLCTNAMDAADGVDVAKMLLTARTETSAGTMVHGSLAAWREQLSPRANEPYGPPVDRPAFVNEVYWRKMLASLPALKEHGDTERQAMRALQWDLGTTKARPGQEIPHEAMSKVDLSRLYPQHRDPLVVAGIAKAGVDADIFSAALAVTTDAHSTVAANYAVAAQIIRDRARAYPPEAWPRMGIRAGIVDRLVASVIPEDFADPDRRYLSLLVEQEARTRRVGLRNQYGLRGLSTPYRVARLAAAYRDGQGYALASTFPCGPDGSHQPGAGTQAPGDHRPLCFVDASDNAVYRWYADEMWNQAHPAWKASGEQTWIALMFFALSEVLFGVDIVPSPYFVESEIAADLVDEEIVAEVKGEASAESESLLTCRIP</sequence>
<evidence type="ECO:0000313" key="2">
    <source>
        <dbReference type="EMBL" id="NID04541.1"/>
    </source>
</evidence>
<reference evidence="2 3" key="1">
    <citation type="journal article" date="2011" name="Curr. Microbiol.">
        <title>Luteibacter jiangsuensis sp. nov.: a methamidophos-degrading bacterium isolated from a methamidophos-manufacturing factory.</title>
        <authorList>
            <person name="Wang L."/>
            <person name="Wang G.L."/>
            <person name="Li S.P."/>
            <person name="Jiang J.D."/>
        </authorList>
    </citation>
    <scope>NUCLEOTIDE SEQUENCE [LARGE SCALE GENOMIC DNA]</scope>
    <source>
        <strain evidence="2 3">CGMCC 1.10133</strain>
    </source>
</reference>
<keyword evidence="1" id="KW-0732">Signal</keyword>
<protein>
    <submittedName>
        <fullName evidence="2">Uncharacterized protein</fullName>
    </submittedName>
</protein>
<proteinExistence type="predicted"/>
<comment type="caution">
    <text evidence="2">The sequence shown here is derived from an EMBL/GenBank/DDBJ whole genome shotgun (WGS) entry which is preliminary data.</text>
</comment>
<dbReference type="RefSeq" id="WP_167124250.1">
    <property type="nucleotide sequence ID" value="NZ_JAAQQR010000002.1"/>
</dbReference>
<organism evidence="2 3">
    <name type="scientific">Luteibacter jiangsuensis</name>
    <dbReference type="NCBI Taxonomy" id="637577"/>
    <lineage>
        <taxon>Bacteria</taxon>
        <taxon>Pseudomonadati</taxon>
        <taxon>Pseudomonadota</taxon>
        <taxon>Gammaproteobacteria</taxon>
        <taxon>Lysobacterales</taxon>
        <taxon>Rhodanobacteraceae</taxon>
        <taxon>Luteibacter</taxon>
    </lineage>
</organism>
<feature type="signal peptide" evidence="1">
    <location>
        <begin position="1"/>
        <end position="23"/>
    </location>
</feature>
<evidence type="ECO:0000313" key="3">
    <source>
        <dbReference type="Proteomes" id="UP001429601"/>
    </source>
</evidence>
<gene>
    <name evidence="2" type="ORF">HBF26_06570</name>
</gene>
<accession>A0ABX0Q1Z0</accession>